<keyword evidence="15" id="KW-1185">Reference proteome</keyword>
<reference evidence="14" key="1">
    <citation type="submission" date="2021-02" db="EMBL/GenBank/DDBJ databases">
        <title>First Annotated Genome of the Yellow-green Alga Tribonema minus.</title>
        <authorList>
            <person name="Mahan K.M."/>
        </authorList>
    </citation>
    <scope>NUCLEOTIDE SEQUENCE</scope>
    <source>
        <strain evidence="14">UTEX B ZZ1240</strain>
    </source>
</reference>
<evidence type="ECO:0000256" key="10">
    <source>
        <dbReference type="RuleBase" id="RU366037"/>
    </source>
</evidence>
<evidence type="ECO:0000256" key="4">
    <source>
        <dbReference type="ARBA" id="ARBA00022490"/>
    </source>
</evidence>
<evidence type="ECO:0000313" key="15">
    <source>
        <dbReference type="Proteomes" id="UP000664859"/>
    </source>
</evidence>
<evidence type="ECO:0000256" key="9">
    <source>
        <dbReference type="ARBA" id="ARBA00032199"/>
    </source>
</evidence>
<dbReference type="Pfam" id="PF19282">
    <property type="entry name" value="Exportin-T"/>
    <property type="match status" value="2"/>
</dbReference>
<evidence type="ECO:0000256" key="11">
    <source>
        <dbReference type="SAM" id="MobiDB-lite"/>
    </source>
</evidence>
<feature type="domain" description="Exportin-T C-terminal" evidence="13">
    <location>
        <begin position="417"/>
        <end position="810"/>
    </location>
</feature>
<dbReference type="Gene3D" id="1.25.10.10">
    <property type="entry name" value="Leucine-rich Repeat Variant"/>
    <property type="match status" value="1"/>
</dbReference>
<keyword evidence="4 10" id="KW-0963">Cytoplasm</keyword>
<keyword evidence="7 10" id="KW-0539">Nucleus</keyword>
<dbReference type="OrthoDB" id="26399at2759"/>
<gene>
    <name evidence="14" type="ORF">JKP88DRAFT_329548</name>
</gene>
<dbReference type="PANTHER" id="PTHR15952">
    <property type="entry name" value="EXPORTIN-T/LOS1"/>
    <property type="match status" value="1"/>
</dbReference>
<dbReference type="EMBL" id="JAFCMP010000515">
    <property type="protein sequence ID" value="KAG5178377.1"/>
    <property type="molecule type" value="Genomic_DNA"/>
</dbReference>
<dbReference type="GO" id="GO:0031267">
    <property type="term" value="F:small GTPase binding"/>
    <property type="evidence" value="ECO:0007669"/>
    <property type="project" value="InterPro"/>
</dbReference>
<dbReference type="InterPro" id="IPR011989">
    <property type="entry name" value="ARM-like"/>
</dbReference>
<feature type="domain" description="Exportin-T C-terminal" evidence="13">
    <location>
        <begin position="861"/>
        <end position="1042"/>
    </location>
</feature>
<feature type="domain" description="Exportin-1/Importin-beta-like" evidence="12">
    <location>
        <begin position="115"/>
        <end position="269"/>
    </location>
</feature>
<comment type="caution">
    <text evidence="14">The sequence shown here is derived from an EMBL/GenBank/DDBJ whole genome shotgun (WGS) entry which is preliminary data.</text>
</comment>
<dbReference type="Proteomes" id="UP000664859">
    <property type="component" value="Unassembled WGS sequence"/>
</dbReference>
<proteinExistence type="inferred from homology"/>
<comment type="similarity">
    <text evidence="10">Belongs to the exportin family.</text>
</comment>
<accession>A0A836CAL0</accession>
<organism evidence="14 15">
    <name type="scientific">Tribonema minus</name>
    <dbReference type="NCBI Taxonomy" id="303371"/>
    <lineage>
        <taxon>Eukaryota</taxon>
        <taxon>Sar</taxon>
        <taxon>Stramenopiles</taxon>
        <taxon>Ochrophyta</taxon>
        <taxon>PX clade</taxon>
        <taxon>Xanthophyceae</taxon>
        <taxon>Tribonematales</taxon>
        <taxon>Tribonemataceae</taxon>
        <taxon>Tribonema</taxon>
    </lineage>
</organism>
<comment type="function">
    <text evidence="10">tRNA nucleus export receptor which facilitates tRNA translocation across the nuclear pore complex.</text>
</comment>
<dbReference type="SUPFAM" id="SSF48371">
    <property type="entry name" value="ARM repeat"/>
    <property type="match status" value="1"/>
</dbReference>
<dbReference type="AlphaFoldDB" id="A0A836CAL0"/>
<evidence type="ECO:0000259" key="12">
    <source>
        <dbReference type="Pfam" id="PF08389"/>
    </source>
</evidence>
<keyword evidence="5 10" id="KW-0820">tRNA-binding</keyword>
<feature type="compositionally biased region" description="Gly residues" evidence="11">
    <location>
        <begin position="835"/>
        <end position="846"/>
    </location>
</feature>
<dbReference type="GO" id="GO:0016363">
    <property type="term" value="C:nuclear matrix"/>
    <property type="evidence" value="ECO:0007669"/>
    <property type="project" value="TreeGrafter"/>
</dbReference>
<dbReference type="InterPro" id="IPR040017">
    <property type="entry name" value="XPOT"/>
</dbReference>
<name>A0A836CAL0_9STRA</name>
<evidence type="ECO:0000256" key="1">
    <source>
        <dbReference type="ARBA" id="ARBA00004496"/>
    </source>
</evidence>
<protein>
    <recommendedName>
        <fullName evidence="2 10">Exportin-T</fullName>
    </recommendedName>
    <alternativeName>
        <fullName evidence="8 10">Exportin(tRNA)</fullName>
    </alternativeName>
    <alternativeName>
        <fullName evidence="9 10">tRNA exportin</fullName>
    </alternativeName>
</protein>
<feature type="region of interest" description="Disordered" evidence="11">
    <location>
        <begin position="835"/>
        <end position="856"/>
    </location>
</feature>
<evidence type="ECO:0000259" key="13">
    <source>
        <dbReference type="Pfam" id="PF19282"/>
    </source>
</evidence>
<dbReference type="Pfam" id="PF08389">
    <property type="entry name" value="Xpo1"/>
    <property type="match status" value="1"/>
</dbReference>
<sequence length="1056" mass="110112">MPFSPQEVEMAVLYAMGVAGGAASSDDAAAALRQQASQFCDEVKASPEGWVVALQLFSTTTRPEARFYALMVLQDALGARPGAACRLTDPEHRQRVRECLLGWLTSPGVALADVEKYIVTKVGVVLALLLRADFPERWPHAFTQLAALLPRGPAHVGLFLRFLGAVDEDVVRFNAQRSPEEVERNTLVKDAMRGTGVPADVARVVFTTVTTYRADLPELAAFALESLSKLIGWIDIALVVNDKMLQLLYDCLERADGGPELAQAAAACLEEVVLKGIADNAEKLRVLQSLRLVSVLNQLPTPADEDVAAKVSQLVSSLIEQLLILTDRAEGTPQAAPAAALLSDAMPLLWAYMAHPDVTVAQNAVEAANHLVSTLKRQQLRATAAAAAAGGAAAGASAAAAAAAAPGAFNAMDHAPRLLSVVYARMQFPADFEFDAEDEEDGEEEALRGALRKVLVNTCRAAPELVLRFACEALSALPSPLSALPWPAAEAALRLLYHFSEGCASAAAAANAQALLHEGAFPQMVAALHRSDIARHPHPQVLILYFDIAVRYVKVLRGGGAELTPLVLEALCSERGLSNASRLVRARAAYNLSRLVKALAGDMVPYVEAVVPAVAALLRSGASQGLLSDESVLNLYETLGCLVGMPAVPAERRVAYLEGVLAPLLARVHEALAQPQAIAQDPEAAGAALAFCLAGLANVSKGFTKPLPEAVAPFTQELEAAAAVLLALPDHPGVRARAIFLVHRMVPVLGEGMLPRVGPACAALVARCTGADLEEIVQLLNQFCVAFGPKAFAFMDAMLLPLIRKIYDLMPPPVPQSTAAGGAASGGGGGAGGGTGGLLGGGGGAGSPLQSPPEPLSHEVLERTALLKQYLSFLTHVVSDGMLGVLCSAANAPQLDAVLQSVLDTLAQVDDPVAKKSCIAAFAAMAKELAPDARSAPALPPAAHAGLQSFVLERAVPAAISCLLSPGLNVKDANAIGAVNQVGQLLFLARRLQGGGAECVRAALQQQQQVACPAHSVEQLLGALASAEDAQTMSKSLRGFAAQLRRNGGTGGGAPR</sequence>
<dbReference type="InterPro" id="IPR016024">
    <property type="entry name" value="ARM-type_fold"/>
</dbReference>
<evidence type="ECO:0000256" key="2">
    <source>
        <dbReference type="ARBA" id="ARBA00018928"/>
    </source>
</evidence>
<evidence type="ECO:0000313" key="14">
    <source>
        <dbReference type="EMBL" id="KAG5178377.1"/>
    </source>
</evidence>
<evidence type="ECO:0000256" key="7">
    <source>
        <dbReference type="ARBA" id="ARBA00023242"/>
    </source>
</evidence>
<comment type="subcellular location">
    <subcellularLocation>
        <location evidence="1 10">Cytoplasm</location>
    </subcellularLocation>
    <subcellularLocation>
        <location evidence="10">Nucleus</location>
    </subcellularLocation>
    <text evidence="10">Shuttles between the nucleus and the cytoplasm.</text>
</comment>
<evidence type="ECO:0000256" key="8">
    <source>
        <dbReference type="ARBA" id="ARBA00029784"/>
    </source>
</evidence>
<keyword evidence="6 10" id="KW-0694">RNA-binding</keyword>
<evidence type="ECO:0000256" key="5">
    <source>
        <dbReference type="ARBA" id="ARBA00022555"/>
    </source>
</evidence>
<evidence type="ECO:0000256" key="3">
    <source>
        <dbReference type="ARBA" id="ARBA00022448"/>
    </source>
</evidence>
<dbReference type="GO" id="GO:0005643">
    <property type="term" value="C:nuclear pore"/>
    <property type="evidence" value="ECO:0007669"/>
    <property type="project" value="TreeGrafter"/>
</dbReference>
<dbReference type="PANTHER" id="PTHR15952:SF11">
    <property type="entry name" value="EXPORTIN-T"/>
    <property type="match status" value="1"/>
</dbReference>
<evidence type="ECO:0000256" key="6">
    <source>
        <dbReference type="ARBA" id="ARBA00022884"/>
    </source>
</evidence>
<dbReference type="GO" id="GO:0000049">
    <property type="term" value="F:tRNA binding"/>
    <property type="evidence" value="ECO:0007669"/>
    <property type="project" value="UniProtKB-UniRule"/>
</dbReference>
<dbReference type="InterPro" id="IPR045546">
    <property type="entry name" value="Exportin-T_C"/>
</dbReference>
<dbReference type="GO" id="GO:0071528">
    <property type="term" value="P:tRNA re-export from nucleus"/>
    <property type="evidence" value="ECO:0007669"/>
    <property type="project" value="UniProtKB-UniRule"/>
</dbReference>
<dbReference type="InterPro" id="IPR013598">
    <property type="entry name" value="Exportin-1/Importin-b-like"/>
</dbReference>
<dbReference type="GO" id="GO:0005737">
    <property type="term" value="C:cytoplasm"/>
    <property type="evidence" value="ECO:0007669"/>
    <property type="project" value="UniProtKB-SubCell"/>
</dbReference>
<keyword evidence="3 10" id="KW-0813">Transport</keyword>